<keyword evidence="8" id="KW-1185">Reference proteome</keyword>
<evidence type="ECO:0000259" key="6">
    <source>
        <dbReference type="Pfam" id="PF03088"/>
    </source>
</evidence>
<dbReference type="PANTHER" id="PTHR10426">
    <property type="entry name" value="STRICTOSIDINE SYNTHASE-RELATED"/>
    <property type="match status" value="1"/>
</dbReference>
<accession>A0AA88IZ31</accession>
<dbReference type="GO" id="GO:0012505">
    <property type="term" value="C:endomembrane system"/>
    <property type="evidence" value="ECO:0007669"/>
    <property type="project" value="TreeGrafter"/>
</dbReference>
<comment type="subcellular location">
    <subcellularLocation>
        <location evidence="1">Vacuole</location>
    </subcellularLocation>
</comment>
<feature type="signal peptide" evidence="5">
    <location>
        <begin position="1"/>
        <end position="18"/>
    </location>
</feature>
<keyword evidence="3" id="KW-0926">Vacuole</keyword>
<dbReference type="Pfam" id="PF03088">
    <property type="entry name" value="Str_synth"/>
    <property type="match status" value="1"/>
</dbReference>
<organism evidence="7 8">
    <name type="scientific">Ficus carica</name>
    <name type="common">Common fig</name>
    <dbReference type="NCBI Taxonomy" id="3494"/>
    <lineage>
        <taxon>Eukaryota</taxon>
        <taxon>Viridiplantae</taxon>
        <taxon>Streptophyta</taxon>
        <taxon>Embryophyta</taxon>
        <taxon>Tracheophyta</taxon>
        <taxon>Spermatophyta</taxon>
        <taxon>Magnoliopsida</taxon>
        <taxon>eudicotyledons</taxon>
        <taxon>Gunneridae</taxon>
        <taxon>Pentapetalae</taxon>
        <taxon>rosids</taxon>
        <taxon>fabids</taxon>
        <taxon>Rosales</taxon>
        <taxon>Moraceae</taxon>
        <taxon>Ficeae</taxon>
        <taxon>Ficus</taxon>
    </lineage>
</organism>
<feature type="chain" id="PRO_5041659359" description="Strictosidine synthase conserved region domain-containing protein" evidence="5">
    <location>
        <begin position="19"/>
        <end position="334"/>
    </location>
</feature>
<dbReference type="GO" id="GO:0016787">
    <property type="term" value="F:hydrolase activity"/>
    <property type="evidence" value="ECO:0007669"/>
    <property type="project" value="TreeGrafter"/>
</dbReference>
<evidence type="ECO:0000256" key="5">
    <source>
        <dbReference type="SAM" id="SignalP"/>
    </source>
</evidence>
<gene>
    <name evidence="7" type="ORF">TIFTF001_027075</name>
</gene>
<evidence type="ECO:0000256" key="1">
    <source>
        <dbReference type="ARBA" id="ARBA00004116"/>
    </source>
</evidence>
<dbReference type="SUPFAM" id="SSF63829">
    <property type="entry name" value="Calcium-dependent phosphotriesterase"/>
    <property type="match status" value="1"/>
</dbReference>
<comment type="caution">
    <text evidence="7">The sequence shown here is derived from an EMBL/GenBank/DDBJ whole genome shotgun (WGS) entry which is preliminary data.</text>
</comment>
<evidence type="ECO:0000313" key="8">
    <source>
        <dbReference type="Proteomes" id="UP001187192"/>
    </source>
</evidence>
<dbReference type="InterPro" id="IPR018119">
    <property type="entry name" value="Strictosidine_synth_cons-reg"/>
</dbReference>
<reference evidence="7" key="1">
    <citation type="submission" date="2023-07" db="EMBL/GenBank/DDBJ databases">
        <title>draft genome sequence of fig (Ficus carica).</title>
        <authorList>
            <person name="Takahashi T."/>
            <person name="Nishimura K."/>
        </authorList>
    </citation>
    <scope>NUCLEOTIDE SEQUENCE</scope>
</reference>
<keyword evidence="4" id="KW-0325">Glycoprotein</keyword>
<evidence type="ECO:0000256" key="4">
    <source>
        <dbReference type="ARBA" id="ARBA00023180"/>
    </source>
</evidence>
<protein>
    <recommendedName>
        <fullName evidence="6">Strictosidine synthase conserved region domain-containing protein</fullName>
    </recommendedName>
</protein>
<dbReference type="Proteomes" id="UP001187192">
    <property type="component" value="Unassembled WGS sequence"/>
</dbReference>
<sequence length="334" mass="36937">MLFAIFVLLFSLPSVVLSNSDELESFERLDLPGSSRVPYSLAFEKSLSREFFTGISDGRIVKFNKDTNSFQDYATTTPRSKAECDGIDRPRPTCGRPLGLDFYEKTGELFFTDQYRGLQRVGRNGGPATQIASTADGTPLTLINDISVNQLSGEVYFTQASTIRGPISGRPLDEALEALPERDTTGRLLKYDPRTEQVTVLLDDLAGASRVELSHNGRYALVSEYLAKRIRKVYLGDNSKPLQYEVFVEGLEGRPFSIERPFGNDFYVAVSDIKIVEGPRPGPGPGPRPPRRIEITPKAVKINEDVAAYPLFHSFPANSTILYQKSPVGCLPTA</sequence>
<proteinExistence type="inferred from homology"/>
<evidence type="ECO:0000256" key="2">
    <source>
        <dbReference type="ARBA" id="ARBA00009191"/>
    </source>
</evidence>
<dbReference type="AlphaFoldDB" id="A0AA88IZ31"/>
<dbReference type="InterPro" id="IPR011042">
    <property type="entry name" value="6-blade_b-propeller_TolB-like"/>
</dbReference>
<evidence type="ECO:0000256" key="3">
    <source>
        <dbReference type="ARBA" id="ARBA00022554"/>
    </source>
</evidence>
<dbReference type="GO" id="GO:0005773">
    <property type="term" value="C:vacuole"/>
    <property type="evidence" value="ECO:0007669"/>
    <property type="project" value="UniProtKB-SubCell"/>
</dbReference>
<name>A0AA88IZ31_FICCA</name>
<comment type="similarity">
    <text evidence="2">Belongs to the strictosidine synthase family.</text>
</comment>
<keyword evidence="5" id="KW-0732">Signal</keyword>
<evidence type="ECO:0000313" key="7">
    <source>
        <dbReference type="EMBL" id="GMN57980.1"/>
    </source>
</evidence>
<dbReference type="Gene3D" id="2.120.10.30">
    <property type="entry name" value="TolB, C-terminal domain"/>
    <property type="match status" value="1"/>
</dbReference>
<dbReference type="EMBL" id="BTGU01000074">
    <property type="protein sequence ID" value="GMN57980.1"/>
    <property type="molecule type" value="Genomic_DNA"/>
</dbReference>
<dbReference type="PANTHER" id="PTHR10426:SF136">
    <property type="entry name" value="PROTEIN STRICTOSIDINE SYNTHASE-LIKE 9-LIKE"/>
    <property type="match status" value="1"/>
</dbReference>
<feature type="domain" description="Strictosidine synthase conserved region" evidence="6">
    <location>
        <begin position="144"/>
        <end position="235"/>
    </location>
</feature>